<dbReference type="Gene3D" id="2.160.20.160">
    <property type="match status" value="1"/>
</dbReference>
<evidence type="ECO:0000313" key="3">
    <source>
        <dbReference type="Proteomes" id="UP000659223"/>
    </source>
</evidence>
<organism evidence="2 3">
    <name type="scientific">Streptomyces hiroshimensis</name>
    <dbReference type="NCBI Taxonomy" id="66424"/>
    <lineage>
        <taxon>Bacteria</taxon>
        <taxon>Bacillati</taxon>
        <taxon>Actinomycetota</taxon>
        <taxon>Actinomycetes</taxon>
        <taxon>Kitasatosporales</taxon>
        <taxon>Streptomycetaceae</taxon>
        <taxon>Streptomyces</taxon>
    </lineage>
</organism>
<protein>
    <recommendedName>
        <fullName evidence="4">Calcium-binding protein</fullName>
    </recommendedName>
</protein>
<dbReference type="SUPFAM" id="SSF51120">
    <property type="entry name" value="beta-Roll"/>
    <property type="match status" value="1"/>
</dbReference>
<dbReference type="EMBL" id="BMUT01000025">
    <property type="protein sequence ID" value="GGY11419.1"/>
    <property type="molecule type" value="Genomic_DNA"/>
</dbReference>
<dbReference type="PRINTS" id="PR00313">
    <property type="entry name" value="CABNDNGRPT"/>
</dbReference>
<name>A0ABQ2ZFS6_9ACTN</name>
<keyword evidence="3" id="KW-1185">Reference proteome</keyword>
<evidence type="ECO:0000256" key="1">
    <source>
        <dbReference type="SAM" id="MobiDB-lite"/>
    </source>
</evidence>
<evidence type="ECO:0008006" key="4">
    <source>
        <dbReference type="Google" id="ProtNLM"/>
    </source>
</evidence>
<dbReference type="Proteomes" id="UP000659223">
    <property type="component" value="Unassembled WGS sequence"/>
</dbReference>
<feature type="region of interest" description="Disordered" evidence="1">
    <location>
        <begin position="1"/>
        <end position="20"/>
    </location>
</feature>
<comment type="caution">
    <text evidence="2">The sequence shown here is derived from an EMBL/GenBank/DDBJ whole genome shotgun (WGS) entry which is preliminary data.</text>
</comment>
<dbReference type="InterPro" id="IPR011049">
    <property type="entry name" value="Serralysin-like_metalloprot_C"/>
</dbReference>
<gene>
    <name evidence="2" type="ORF">GCM10010324_67680</name>
</gene>
<reference evidence="3" key="1">
    <citation type="journal article" date="2019" name="Int. J. Syst. Evol. Microbiol.">
        <title>The Global Catalogue of Microorganisms (GCM) 10K type strain sequencing project: providing services to taxonomists for standard genome sequencing and annotation.</title>
        <authorList>
            <consortium name="The Broad Institute Genomics Platform"/>
            <consortium name="The Broad Institute Genome Sequencing Center for Infectious Disease"/>
            <person name="Wu L."/>
            <person name="Ma J."/>
        </authorList>
    </citation>
    <scope>NUCLEOTIDE SEQUENCE [LARGE SCALE GENOMIC DNA]</scope>
    <source>
        <strain evidence="3">JCM 4586</strain>
    </source>
</reference>
<evidence type="ECO:0000313" key="2">
    <source>
        <dbReference type="EMBL" id="GGY11419.1"/>
    </source>
</evidence>
<proteinExistence type="predicted"/>
<accession>A0ABQ2ZFS6</accession>
<sequence>MNCFVNGQSQQGPEINGTNGDDSISCDVLAPGDAILEGGGKDTINVTENDFGIVSGGGGGDNIFVVTHTGGLIQGGAGNDHIDVRDNAAASEGTQSRVRDGDGDDTITVMQNHGLVEGDDGFDTCSVTMGNPALCEAS</sequence>